<evidence type="ECO:0000259" key="13">
    <source>
        <dbReference type="PROSITE" id="PS50157"/>
    </source>
</evidence>
<feature type="domain" description="C2H2-type" evidence="13">
    <location>
        <begin position="449"/>
        <end position="476"/>
    </location>
</feature>
<dbReference type="FunFam" id="3.30.160.60:FF:000663">
    <property type="entry name" value="Zinc finger protein 45"/>
    <property type="match status" value="2"/>
</dbReference>
<keyword evidence="7" id="KW-0805">Transcription regulation</keyword>
<dbReference type="RefSeq" id="XP_012414643.2">
    <property type="nucleotide sequence ID" value="XM_012559189.2"/>
</dbReference>
<dbReference type="PROSITE" id="PS50805">
    <property type="entry name" value="KRAB"/>
    <property type="match status" value="1"/>
</dbReference>
<keyword evidence="4" id="KW-0677">Repeat</keyword>
<dbReference type="GeneID" id="101347631"/>
<feature type="domain" description="C2H2-type" evidence="13">
    <location>
        <begin position="477"/>
        <end position="504"/>
    </location>
</feature>
<dbReference type="RefSeq" id="XP_023598507.1">
    <property type="nucleotide sequence ID" value="XM_023742739.1"/>
</dbReference>
<dbReference type="FunFam" id="3.30.160.60:FF:000102">
    <property type="entry name" value="zinc finger protein 850 isoform X1"/>
    <property type="match status" value="1"/>
</dbReference>
<reference evidence="16" key="1">
    <citation type="submission" date="2025-08" db="UniProtKB">
        <authorList>
            <consortium name="RefSeq"/>
        </authorList>
    </citation>
    <scope>IDENTIFICATION</scope>
</reference>
<evidence type="ECO:0000256" key="8">
    <source>
        <dbReference type="ARBA" id="ARBA00023125"/>
    </source>
</evidence>
<dbReference type="SMART" id="SM00349">
    <property type="entry name" value="KRAB"/>
    <property type="match status" value="1"/>
</dbReference>
<dbReference type="GO" id="GO:0000977">
    <property type="term" value="F:RNA polymerase II transcription regulatory region sequence-specific DNA binding"/>
    <property type="evidence" value="ECO:0007669"/>
    <property type="project" value="TreeGrafter"/>
</dbReference>
<evidence type="ECO:0000313" key="15">
    <source>
        <dbReference type="Proteomes" id="UP000248480"/>
    </source>
</evidence>
<sequence>METLTSRHEERGICSQASAPFPEEEDEIKFQESLTFKDVAVVFTEEELELLDSDQRKLYRDVMLESFRNLVSAGQQPFKSGKISHLEQDKETWVTEREAPADAYPGDKNEKDMEYIQEKELKVLLHKELSYWKLWEQVTGELTGSQDHRGNLQGKEFQFSEDASRCQEWEGRSTQGFQIENVVDSLQGNGPISVENQRFPAWKAVSPVPIQESWALVNEPWNDQGGCKKISREDALYKCDWNNYGFSWISHCRNDHSPPEREKPYECDEYQNHCVDEAILYHHNSSENGFKSEEGGNGFRDDSNPPTHPQVHLEEEPYEYQEYVRQGAYPDRHQSIPLGGLSAASIECGQGSRQSVDSLHTGEKPFKCECGKGFGRSWDLQVHQRVHTGEKPFTCLECGKGFWRISDLHSHKKVHTGERPYVCDVCGKGFIFSSDLLIHQRVHTGEKPYKCAECGKGFSYSSVLLIHQRVHTGEKPYKCEECGKGFRCTSNLYTHQRVHTGKKPYTCDECGKGFSYSSNLRTHQRLHTGEKPYKCLECGKGFRFSSGLLSHERVHTGEKPYRCDICGKSYSQVSHLYGHQRVHTGEKPYRCEECGKGFSQSSSLQVHQRVHTGERPYKCEECGKSYSRSAGLRNHQRVHFK</sequence>
<feature type="region of interest" description="Disordered" evidence="12">
    <location>
        <begin position="1"/>
        <end position="25"/>
    </location>
</feature>
<dbReference type="PROSITE" id="PS00028">
    <property type="entry name" value="ZINC_FINGER_C2H2_1"/>
    <property type="match status" value="9"/>
</dbReference>
<evidence type="ECO:0000256" key="1">
    <source>
        <dbReference type="ARBA" id="ARBA00004123"/>
    </source>
</evidence>
<dbReference type="Gene3D" id="3.30.160.60">
    <property type="entry name" value="Classic Zinc Finger"/>
    <property type="match status" value="10"/>
</dbReference>
<evidence type="ECO:0000256" key="9">
    <source>
        <dbReference type="ARBA" id="ARBA00023163"/>
    </source>
</evidence>
<feature type="domain" description="C2H2-type" evidence="13">
    <location>
        <begin position="617"/>
        <end position="641"/>
    </location>
</feature>
<evidence type="ECO:0000256" key="7">
    <source>
        <dbReference type="ARBA" id="ARBA00023015"/>
    </source>
</evidence>
<dbReference type="GO" id="GO:0001227">
    <property type="term" value="F:DNA-binding transcription repressor activity, RNA polymerase II-specific"/>
    <property type="evidence" value="ECO:0007669"/>
    <property type="project" value="UniProtKB-ARBA"/>
</dbReference>
<comment type="similarity">
    <text evidence="2">Belongs to the krueppel C2H2-type zinc-finger protein family.</text>
</comment>
<protein>
    <submittedName>
        <fullName evidence="16">Zinc finger protein 229 isoform X2</fullName>
    </submittedName>
</protein>
<feature type="compositionally biased region" description="Basic and acidic residues" evidence="12">
    <location>
        <begin position="1"/>
        <end position="12"/>
    </location>
</feature>
<dbReference type="InterPro" id="IPR036236">
    <property type="entry name" value="Znf_C2H2_sf"/>
</dbReference>
<dbReference type="Pfam" id="PF01352">
    <property type="entry name" value="KRAB"/>
    <property type="match status" value="1"/>
</dbReference>
<keyword evidence="15" id="KW-1185">Reference proteome</keyword>
<evidence type="ECO:0000256" key="2">
    <source>
        <dbReference type="ARBA" id="ARBA00006991"/>
    </source>
</evidence>
<feature type="compositionally biased region" description="Basic and acidic residues" evidence="12">
    <location>
        <begin position="290"/>
        <end position="303"/>
    </location>
</feature>
<dbReference type="AlphaFoldDB" id="A0A2Y9RV78"/>
<dbReference type="GO" id="GO:0005654">
    <property type="term" value="C:nucleoplasm"/>
    <property type="evidence" value="ECO:0007669"/>
    <property type="project" value="UniProtKB-ARBA"/>
</dbReference>
<dbReference type="PANTHER" id="PTHR24409:SF432">
    <property type="entry name" value="ZINC FINGER AND BTB DOMAIN-CONTAINING PROTEIN 17"/>
    <property type="match status" value="1"/>
</dbReference>
<gene>
    <name evidence="16" type="primary">LOC101347631</name>
</gene>
<evidence type="ECO:0000256" key="12">
    <source>
        <dbReference type="SAM" id="MobiDB-lite"/>
    </source>
</evidence>
<dbReference type="Proteomes" id="UP000248480">
    <property type="component" value="Unplaced"/>
</dbReference>
<dbReference type="PANTHER" id="PTHR24409">
    <property type="entry name" value="ZINC FINGER PROTEIN 142"/>
    <property type="match status" value="1"/>
</dbReference>
<evidence type="ECO:0000256" key="5">
    <source>
        <dbReference type="ARBA" id="ARBA00022771"/>
    </source>
</evidence>
<feature type="domain" description="C2H2-type" evidence="13">
    <location>
        <begin position="421"/>
        <end position="448"/>
    </location>
</feature>
<feature type="domain" description="C2H2-type" evidence="13">
    <location>
        <begin position="589"/>
        <end position="616"/>
    </location>
</feature>
<name>A0A2Y9RV78_TRIMA</name>
<dbReference type="FunFam" id="3.30.160.60:FF:002357">
    <property type="entry name" value="Zinc finger protein 782"/>
    <property type="match status" value="2"/>
</dbReference>
<feature type="domain" description="C2H2-type" evidence="13">
    <location>
        <begin position="366"/>
        <end position="392"/>
    </location>
</feature>
<dbReference type="InterPro" id="IPR013087">
    <property type="entry name" value="Znf_C2H2_type"/>
</dbReference>
<feature type="domain" description="KRAB" evidence="14">
    <location>
        <begin position="34"/>
        <end position="105"/>
    </location>
</feature>
<evidence type="ECO:0000256" key="6">
    <source>
        <dbReference type="ARBA" id="ARBA00022833"/>
    </source>
</evidence>
<dbReference type="CDD" id="cd07765">
    <property type="entry name" value="KRAB_A-box"/>
    <property type="match status" value="1"/>
</dbReference>
<dbReference type="FunFam" id="3.30.160.60:FF:002343">
    <property type="entry name" value="Zinc finger protein 33A"/>
    <property type="match status" value="2"/>
</dbReference>
<comment type="subcellular location">
    <subcellularLocation>
        <location evidence="1">Nucleus</location>
    </subcellularLocation>
</comment>
<proteinExistence type="inferred from homology"/>
<dbReference type="SUPFAM" id="SSF109640">
    <property type="entry name" value="KRAB domain (Kruppel-associated box)"/>
    <property type="match status" value="1"/>
</dbReference>
<dbReference type="Gene3D" id="6.10.140.140">
    <property type="match status" value="1"/>
</dbReference>
<dbReference type="GO" id="GO:0008270">
    <property type="term" value="F:zinc ion binding"/>
    <property type="evidence" value="ECO:0007669"/>
    <property type="project" value="UniProtKB-KW"/>
</dbReference>
<feature type="region of interest" description="Disordered" evidence="12">
    <location>
        <begin position="286"/>
        <end position="310"/>
    </location>
</feature>
<keyword evidence="10" id="KW-0539">Nucleus</keyword>
<feature type="domain" description="C2H2-type" evidence="13">
    <location>
        <begin position="393"/>
        <end position="420"/>
    </location>
</feature>
<dbReference type="KEGG" id="tmu:101347631"/>
<dbReference type="FunFam" id="3.30.160.60:FF:000912">
    <property type="entry name" value="Zinc finger protein 660"/>
    <property type="match status" value="1"/>
</dbReference>
<evidence type="ECO:0000259" key="14">
    <source>
        <dbReference type="PROSITE" id="PS50805"/>
    </source>
</evidence>
<dbReference type="PROSITE" id="PS50157">
    <property type="entry name" value="ZINC_FINGER_C2H2_2"/>
    <property type="match status" value="10"/>
</dbReference>
<dbReference type="SUPFAM" id="SSF57667">
    <property type="entry name" value="beta-beta-alpha zinc fingers"/>
    <property type="match status" value="5"/>
</dbReference>
<feature type="domain" description="C2H2-type" evidence="13">
    <location>
        <begin position="533"/>
        <end position="560"/>
    </location>
</feature>
<organism evidence="15 16">
    <name type="scientific">Trichechus manatus latirostris</name>
    <name type="common">Florida manatee</name>
    <dbReference type="NCBI Taxonomy" id="127582"/>
    <lineage>
        <taxon>Eukaryota</taxon>
        <taxon>Metazoa</taxon>
        <taxon>Chordata</taxon>
        <taxon>Craniata</taxon>
        <taxon>Vertebrata</taxon>
        <taxon>Euteleostomi</taxon>
        <taxon>Mammalia</taxon>
        <taxon>Eutheria</taxon>
        <taxon>Afrotheria</taxon>
        <taxon>Sirenia</taxon>
        <taxon>Trichechidae</taxon>
        <taxon>Trichechus</taxon>
    </lineage>
</organism>
<dbReference type="FunFam" id="3.30.160.60:FF:000848">
    <property type="entry name" value="Zinc finger protein 35"/>
    <property type="match status" value="1"/>
</dbReference>
<keyword evidence="3" id="KW-0479">Metal-binding</keyword>
<accession>A0A2Y9RV78</accession>
<evidence type="ECO:0000256" key="11">
    <source>
        <dbReference type="PROSITE-ProRule" id="PRU00042"/>
    </source>
</evidence>
<evidence type="ECO:0000256" key="10">
    <source>
        <dbReference type="ARBA" id="ARBA00023242"/>
    </source>
</evidence>
<evidence type="ECO:0000313" key="16">
    <source>
        <dbReference type="RefSeq" id="XP_023598507.1"/>
    </source>
</evidence>
<feature type="domain" description="C2H2-type" evidence="13">
    <location>
        <begin position="505"/>
        <end position="532"/>
    </location>
</feature>
<dbReference type="SMART" id="SM00355">
    <property type="entry name" value="ZnF_C2H2"/>
    <property type="match status" value="10"/>
</dbReference>
<dbReference type="Pfam" id="PF00096">
    <property type="entry name" value="zf-C2H2"/>
    <property type="match status" value="9"/>
</dbReference>
<keyword evidence="9" id="KW-0804">Transcription</keyword>
<feature type="domain" description="C2H2-type" evidence="13">
    <location>
        <begin position="561"/>
        <end position="588"/>
    </location>
</feature>
<dbReference type="InterPro" id="IPR001909">
    <property type="entry name" value="KRAB"/>
</dbReference>
<dbReference type="InterPro" id="IPR036051">
    <property type="entry name" value="KRAB_dom_sf"/>
</dbReference>
<evidence type="ECO:0000256" key="4">
    <source>
        <dbReference type="ARBA" id="ARBA00022737"/>
    </source>
</evidence>
<feature type="region of interest" description="Disordered" evidence="12">
    <location>
        <begin position="89"/>
        <end position="108"/>
    </location>
</feature>
<evidence type="ECO:0000256" key="3">
    <source>
        <dbReference type="ARBA" id="ARBA00022723"/>
    </source>
</evidence>
<keyword evidence="6" id="KW-0862">Zinc</keyword>
<dbReference type="FunFam" id="3.30.160.60:FF:001534">
    <property type="entry name" value="zinc finger protein 227 isoform X1"/>
    <property type="match status" value="1"/>
</dbReference>
<keyword evidence="8" id="KW-0238">DNA-binding</keyword>
<keyword evidence="5 11" id="KW-0863">Zinc-finger</keyword>